<keyword evidence="1" id="KW-0808">Transferase</keyword>
<keyword evidence="11" id="KW-1185">Reference proteome</keyword>
<gene>
    <name evidence="10" type="primary">Ervk6</name>
    <name evidence="10" type="ORF">NOTORN_R14703</name>
</gene>
<dbReference type="InterPro" id="IPR001584">
    <property type="entry name" value="Integrase_cat-core"/>
</dbReference>
<dbReference type="PANTHER" id="PTHR41694">
    <property type="entry name" value="ENDOGENOUS RETROVIRUS GROUP K MEMBER POL PROTEIN"/>
    <property type="match status" value="1"/>
</dbReference>
<dbReference type="AlphaFoldDB" id="A0A7K7B6I9"/>
<dbReference type="PROSITE" id="PS50994">
    <property type="entry name" value="INTEGRASE"/>
    <property type="match status" value="1"/>
</dbReference>
<evidence type="ECO:0000313" key="10">
    <source>
        <dbReference type="EMBL" id="NWY03590.1"/>
    </source>
</evidence>
<dbReference type="GO" id="GO:0004519">
    <property type="term" value="F:endonuclease activity"/>
    <property type="evidence" value="ECO:0007669"/>
    <property type="project" value="UniProtKB-KW"/>
</dbReference>
<dbReference type="GO" id="GO:0016787">
    <property type="term" value="F:hydrolase activity"/>
    <property type="evidence" value="ECO:0007669"/>
    <property type="project" value="UniProtKB-KW"/>
</dbReference>
<keyword evidence="7" id="KW-0695">RNA-directed DNA polymerase</keyword>
<evidence type="ECO:0000256" key="8">
    <source>
        <dbReference type="ARBA" id="ARBA00023268"/>
    </source>
</evidence>
<evidence type="ECO:0000256" key="7">
    <source>
        <dbReference type="ARBA" id="ARBA00022918"/>
    </source>
</evidence>
<dbReference type="EMBL" id="VZSH01000150">
    <property type="protein sequence ID" value="NWY03590.1"/>
    <property type="molecule type" value="Genomic_DNA"/>
</dbReference>
<keyword evidence="2" id="KW-0548">Nucleotidyltransferase</keyword>
<comment type="caution">
    <text evidence="10">The sequence shown here is derived from an EMBL/GenBank/DDBJ whole genome shotgun (WGS) entry which is preliminary data.</text>
</comment>
<keyword evidence="4" id="KW-0255">Endonuclease</keyword>
<feature type="non-terminal residue" evidence="10">
    <location>
        <position position="94"/>
    </location>
</feature>
<evidence type="ECO:0000256" key="1">
    <source>
        <dbReference type="ARBA" id="ARBA00022679"/>
    </source>
</evidence>
<dbReference type="InterPro" id="IPR012337">
    <property type="entry name" value="RNaseH-like_sf"/>
</dbReference>
<keyword evidence="6" id="KW-0862">Zinc</keyword>
<keyword evidence="5" id="KW-0378">Hydrolase</keyword>
<organism evidence="10 11">
    <name type="scientific">Nothoprocta ornata</name>
    <dbReference type="NCBI Taxonomy" id="83376"/>
    <lineage>
        <taxon>Eukaryota</taxon>
        <taxon>Metazoa</taxon>
        <taxon>Chordata</taxon>
        <taxon>Craniata</taxon>
        <taxon>Vertebrata</taxon>
        <taxon>Euteleostomi</taxon>
        <taxon>Archelosauria</taxon>
        <taxon>Archosauria</taxon>
        <taxon>Dinosauria</taxon>
        <taxon>Saurischia</taxon>
        <taxon>Theropoda</taxon>
        <taxon>Coelurosauria</taxon>
        <taxon>Aves</taxon>
        <taxon>Palaeognathae</taxon>
        <taxon>Tinamiformes</taxon>
        <taxon>Tinamidae</taxon>
        <taxon>Nothoprocta</taxon>
    </lineage>
</organism>
<dbReference type="GO" id="GO:0015074">
    <property type="term" value="P:DNA integration"/>
    <property type="evidence" value="ECO:0007669"/>
    <property type="project" value="InterPro"/>
</dbReference>
<feature type="domain" description="Integrase catalytic" evidence="9">
    <location>
        <begin position="1"/>
        <end position="71"/>
    </location>
</feature>
<evidence type="ECO:0000256" key="6">
    <source>
        <dbReference type="ARBA" id="ARBA00022833"/>
    </source>
</evidence>
<evidence type="ECO:0000313" key="11">
    <source>
        <dbReference type="Proteomes" id="UP000531938"/>
    </source>
</evidence>
<accession>A0A7K7B6I9</accession>
<dbReference type="Proteomes" id="UP000531938">
    <property type="component" value="Unassembled WGS sequence"/>
</dbReference>
<dbReference type="GO" id="GO:0035613">
    <property type="term" value="F:RNA stem-loop binding"/>
    <property type="evidence" value="ECO:0007669"/>
    <property type="project" value="TreeGrafter"/>
</dbReference>
<keyword evidence="3" id="KW-0540">Nuclease</keyword>
<evidence type="ECO:0000256" key="4">
    <source>
        <dbReference type="ARBA" id="ARBA00022759"/>
    </source>
</evidence>
<feature type="non-terminal residue" evidence="10">
    <location>
        <position position="1"/>
    </location>
</feature>
<dbReference type="InterPro" id="IPR036397">
    <property type="entry name" value="RNaseH_sf"/>
</dbReference>
<evidence type="ECO:0000256" key="2">
    <source>
        <dbReference type="ARBA" id="ARBA00022695"/>
    </source>
</evidence>
<dbReference type="Gene3D" id="3.30.420.10">
    <property type="entry name" value="Ribonuclease H-like superfamily/Ribonuclease H"/>
    <property type="match status" value="1"/>
</dbReference>
<sequence>VKHITGIPHVSTGQAIIERANRTLKEHLDKQKNPEEVDPTVRLSRVLFTLNFLNLAAGAEEPPVVIHSSNVKMQATPEVQVIYKNPKTGIWEGP</sequence>
<proteinExistence type="predicted"/>
<dbReference type="SUPFAM" id="SSF53098">
    <property type="entry name" value="Ribonuclease H-like"/>
    <property type="match status" value="1"/>
</dbReference>
<protein>
    <submittedName>
        <fullName evidence="10">POK6 protein</fullName>
    </submittedName>
</protein>
<name>A0A7K7B6I9_9AVES</name>
<dbReference type="PANTHER" id="PTHR41694:SF4">
    <property type="entry name" value="ENDOGENOUS RETROVIRUS GROUP K MEMBER 10 POL PROTEIN-RELATED"/>
    <property type="match status" value="1"/>
</dbReference>
<evidence type="ECO:0000256" key="3">
    <source>
        <dbReference type="ARBA" id="ARBA00022722"/>
    </source>
</evidence>
<reference evidence="10 11" key="1">
    <citation type="submission" date="2019-09" db="EMBL/GenBank/DDBJ databases">
        <title>Bird 10,000 Genomes (B10K) Project - Family phase.</title>
        <authorList>
            <person name="Zhang G."/>
        </authorList>
    </citation>
    <scope>NUCLEOTIDE SEQUENCE [LARGE SCALE GENOMIC DNA]</scope>
    <source>
        <strain evidence="10">B10K-MSB-03</strain>
    </source>
</reference>
<dbReference type="GO" id="GO:0003964">
    <property type="term" value="F:RNA-directed DNA polymerase activity"/>
    <property type="evidence" value="ECO:0007669"/>
    <property type="project" value="UniProtKB-KW"/>
</dbReference>
<evidence type="ECO:0000259" key="9">
    <source>
        <dbReference type="PROSITE" id="PS50994"/>
    </source>
</evidence>
<evidence type="ECO:0000256" key="5">
    <source>
        <dbReference type="ARBA" id="ARBA00022801"/>
    </source>
</evidence>
<keyword evidence="8" id="KW-0511">Multifunctional enzyme</keyword>